<feature type="compositionally biased region" description="Low complexity" evidence="1">
    <location>
        <begin position="169"/>
        <end position="179"/>
    </location>
</feature>
<gene>
    <name evidence="2" type="ORF">CBR_g68444</name>
</gene>
<evidence type="ECO:0000313" key="2">
    <source>
        <dbReference type="EMBL" id="GBG93400.1"/>
    </source>
</evidence>
<dbReference type="EMBL" id="BFEA01001646">
    <property type="protein sequence ID" value="GBG93400.1"/>
    <property type="molecule type" value="Genomic_DNA"/>
</dbReference>
<feature type="region of interest" description="Disordered" evidence="1">
    <location>
        <begin position="134"/>
        <end position="179"/>
    </location>
</feature>
<protein>
    <submittedName>
        <fullName evidence="2">Uncharacterized protein</fullName>
    </submittedName>
</protein>
<reference evidence="2 3" key="1">
    <citation type="journal article" date="2018" name="Cell">
        <title>The Chara Genome: Secondary Complexity and Implications for Plant Terrestrialization.</title>
        <authorList>
            <person name="Nishiyama T."/>
            <person name="Sakayama H."/>
            <person name="Vries J.D."/>
            <person name="Buschmann H."/>
            <person name="Saint-Marcoux D."/>
            <person name="Ullrich K.K."/>
            <person name="Haas F.B."/>
            <person name="Vanderstraeten L."/>
            <person name="Becker D."/>
            <person name="Lang D."/>
            <person name="Vosolsobe S."/>
            <person name="Rombauts S."/>
            <person name="Wilhelmsson P.K.I."/>
            <person name="Janitza P."/>
            <person name="Kern R."/>
            <person name="Heyl A."/>
            <person name="Rumpler F."/>
            <person name="Villalobos L.I.A.C."/>
            <person name="Clay J.M."/>
            <person name="Skokan R."/>
            <person name="Toyoda A."/>
            <person name="Suzuki Y."/>
            <person name="Kagoshima H."/>
            <person name="Schijlen E."/>
            <person name="Tajeshwar N."/>
            <person name="Catarino B."/>
            <person name="Hetherington A.J."/>
            <person name="Saltykova A."/>
            <person name="Bonnot C."/>
            <person name="Breuninger H."/>
            <person name="Symeonidi A."/>
            <person name="Radhakrishnan G.V."/>
            <person name="Van Nieuwerburgh F."/>
            <person name="Deforce D."/>
            <person name="Chang C."/>
            <person name="Karol K.G."/>
            <person name="Hedrich R."/>
            <person name="Ulvskov P."/>
            <person name="Glockner G."/>
            <person name="Delwiche C.F."/>
            <person name="Petrasek J."/>
            <person name="Van de Peer Y."/>
            <person name="Friml J."/>
            <person name="Beilby M."/>
            <person name="Dolan L."/>
            <person name="Kohara Y."/>
            <person name="Sugano S."/>
            <person name="Fujiyama A."/>
            <person name="Delaux P.-M."/>
            <person name="Quint M."/>
            <person name="TheiBen G."/>
            <person name="Hagemann M."/>
            <person name="Harholt J."/>
            <person name="Dunand C."/>
            <person name="Zachgo S."/>
            <person name="Langdale J."/>
            <person name="Maumus F."/>
            <person name="Straeten D.V.D."/>
            <person name="Gould S.B."/>
            <person name="Rensing S.A."/>
        </authorList>
    </citation>
    <scope>NUCLEOTIDE SEQUENCE [LARGE SCALE GENOMIC DNA]</scope>
    <source>
        <strain evidence="2 3">S276</strain>
    </source>
</reference>
<evidence type="ECO:0000313" key="3">
    <source>
        <dbReference type="Proteomes" id="UP000265515"/>
    </source>
</evidence>
<proteinExistence type="predicted"/>
<dbReference type="Proteomes" id="UP000265515">
    <property type="component" value="Unassembled WGS sequence"/>
</dbReference>
<sequence>MQRCLMEITWGLEEGSSPHLEVSIDLPRLRGLMQCYYMELEEGQALCAELEDLCCEDDDDIEDGVQGIDPIADDATKTDINNHNDLAYTTTTTTTNNNNNHNNNNDNDRTVITMLTTAQTTDIDINDYTDNEKTVHDGGMEGGVPRSCALGRSTYNNSDSKRNDAVGVNNNNNNNNDDT</sequence>
<dbReference type="AlphaFoldDB" id="A0A388MFS3"/>
<organism evidence="2 3">
    <name type="scientific">Chara braunii</name>
    <name type="common">Braun's stonewort</name>
    <dbReference type="NCBI Taxonomy" id="69332"/>
    <lineage>
        <taxon>Eukaryota</taxon>
        <taxon>Viridiplantae</taxon>
        <taxon>Streptophyta</taxon>
        <taxon>Charophyceae</taxon>
        <taxon>Charales</taxon>
        <taxon>Characeae</taxon>
        <taxon>Chara</taxon>
    </lineage>
</organism>
<keyword evidence="3" id="KW-1185">Reference proteome</keyword>
<comment type="caution">
    <text evidence="2">The sequence shown here is derived from an EMBL/GenBank/DDBJ whole genome shotgun (WGS) entry which is preliminary data.</text>
</comment>
<evidence type="ECO:0000256" key="1">
    <source>
        <dbReference type="SAM" id="MobiDB-lite"/>
    </source>
</evidence>
<dbReference type="Gramene" id="GBG93400">
    <property type="protein sequence ID" value="GBG93400"/>
    <property type="gene ID" value="CBR_g68444"/>
</dbReference>
<name>A0A388MFS3_CHABU</name>
<accession>A0A388MFS3</accession>